<reference evidence="3" key="1">
    <citation type="submission" date="2016-06" db="EMBL/GenBank/DDBJ databases">
        <title>Parallel loss of symbiosis genes in relatives of nitrogen-fixing non-legume Parasponia.</title>
        <authorList>
            <person name="Van Velzen R."/>
            <person name="Holmer R."/>
            <person name="Bu F."/>
            <person name="Rutten L."/>
            <person name="Van Zeijl A."/>
            <person name="Liu W."/>
            <person name="Santuari L."/>
            <person name="Cao Q."/>
            <person name="Sharma T."/>
            <person name="Shen D."/>
            <person name="Roswanjaya Y."/>
            <person name="Wardhani T."/>
            <person name="Kalhor M.S."/>
            <person name="Jansen J."/>
            <person name="Van den Hoogen J."/>
            <person name="Gungor B."/>
            <person name="Hartog M."/>
            <person name="Hontelez J."/>
            <person name="Verver J."/>
            <person name="Yang W.-C."/>
            <person name="Schijlen E."/>
            <person name="Repin R."/>
            <person name="Schilthuizen M."/>
            <person name="Schranz E."/>
            <person name="Heidstra R."/>
            <person name="Miyata K."/>
            <person name="Fedorova E."/>
            <person name="Kohlen W."/>
            <person name="Bisseling T."/>
            <person name="Smit S."/>
            <person name="Geurts R."/>
        </authorList>
    </citation>
    <scope>NUCLEOTIDE SEQUENCE [LARGE SCALE GENOMIC DNA]</scope>
    <source>
        <strain evidence="3">cv. WU1-14</strain>
    </source>
</reference>
<feature type="compositionally biased region" description="Polar residues" evidence="1">
    <location>
        <begin position="236"/>
        <end position="246"/>
    </location>
</feature>
<evidence type="ECO:0000313" key="2">
    <source>
        <dbReference type="EMBL" id="PON67297.1"/>
    </source>
</evidence>
<dbReference type="AlphaFoldDB" id="A0A2P5D1Y4"/>
<gene>
    <name evidence="2" type="ORF">PanWU01x14_104720</name>
</gene>
<proteinExistence type="predicted"/>
<comment type="caution">
    <text evidence="2">The sequence shown here is derived from an EMBL/GenBank/DDBJ whole genome shotgun (WGS) entry which is preliminary data.</text>
</comment>
<keyword evidence="3" id="KW-1185">Reference proteome</keyword>
<feature type="compositionally biased region" description="Basic and acidic residues" evidence="1">
    <location>
        <begin position="247"/>
        <end position="261"/>
    </location>
</feature>
<protein>
    <submittedName>
        <fullName evidence="2">Uncharacterized protein</fullName>
    </submittedName>
</protein>
<feature type="region of interest" description="Disordered" evidence="1">
    <location>
        <begin position="193"/>
        <end position="293"/>
    </location>
</feature>
<sequence>MMFTLRSLRGGKQVRASAVSGSAPGARGNHPLRVIRGLLTYPGCPESPGLHHHGGTSDYGLEQLTGPNDLVAPTSHELEEAVKLVAKECAKFSREETATPKRAKSSDVGPSADPSPVKGKTAVHKAHSKVPAGRCLVVSSEDEASGVVILKTSSKDDLEGLFMTGDETPIAPTPKAGQLVIRETPAIKIVYGKGVPSSLPDEPSVPTSSTPSSGSKAGTGSSAAHSRREITELSEGLSSPTPVTTKQGRDADLSSEKESPVGKRGRAALSSGSEDDGVTLTLMRRRRRGSKGAAAETADVAAVVVISSTEDASPSAVTESALGDALPPTVLISATSGASEEAIEVHLVEGHNVLTVETAFLRRGQSPGKGSSCGVRVGGGFSGEC</sequence>
<feature type="compositionally biased region" description="Low complexity" evidence="1">
    <location>
        <begin position="204"/>
        <end position="224"/>
    </location>
</feature>
<accession>A0A2P5D1Y4</accession>
<organism evidence="2 3">
    <name type="scientific">Parasponia andersonii</name>
    <name type="common">Sponia andersonii</name>
    <dbReference type="NCBI Taxonomy" id="3476"/>
    <lineage>
        <taxon>Eukaryota</taxon>
        <taxon>Viridiplantae</taxon>
        <taxon>Streptophyta</taxon>
        <taxon>Embryophyta</taxon>
        <taxon>Tracheophyta</taxon>
        <taxon>Spermatophyta</taxon>
        <taxon>Magnoliopsida</taxon>
        <taxon>eudicotyledons</taxon>
        <taxon>Gunneridae</taxon>
        <taxon>Pentapetalae</taxon>
        <taxon>rosids</taxon>
        <taxon>fabids</taxon>
        <taxon>Rosales</taxon>
        <taxon>Cannabaceae</taxon>
        <taxon>Parasponia</taxon>
    </lineage>
</organism>
<evidence type="ECO:0000313" key="3">
    <source>
        <dbReference type="Proteomes" id="UP000237105"/>
    </source>
</evidence>
<dbReference type="EMBL" id="JXTB01000073">
    <property type="protein sequence ID" value="PON67297.1"/>
    <property type="molecule type" value="Genomic_DNA"/>
</dbReference>
<name>A0A2P5D1Y4_PARAD</name>
<evidence type="ECO:0000256" key="1">
    <source>
        <dbReference type="SAM" id="MobiDB-lite"/>
    </source>
</evidence>
<dbReference type="Proteomes" id="UP000237105">
    <property type="component" value="Unassembled WGS sequence"/>
</dbReference>
<feature type="region of interest" description="Disordered" evidence="1">
    <location>
        <begin position="93"/>
        <end position="126"/>
    </location>
</feature>